<protein>
    <submittedName>
        <fullName evidence="2">Uncharacterized protein</fullName>
    </submittedName>
</protein>
<accession>M9R9J7</accession>
<evidence type="ECO:0000256" key="1">
    <source>
        <dbReference type="SAM" id="Phobius"/>
    </source>
</evidence>
<dbReference type="HOGENOM" id="CLU_2863390_0_0_5"/>
<proteinExistence type="predicted"/>
<keyword evidence="1" id="KW-0812">Transmembrane</keyword>
<keyword evidence="1" id="KW-0472">Membrane</keyword>
<dbReference type="EMBL" id="CP003740">
    <property type="protein sequence ID" value="AGI68448.1"/>
    <property type="molecule type" value="Genomic_DNA"/>
</dbReference>
<dbReference type="AlphaFoldDB" id="M9R9J7"/>
<evidence type="ECO:0000313" key="2">
    <source>
        <dbReference type="EMBL" id="AGI68448.1"/>
    </source>
</evidence>
<dbReference type="Proteomes" id="UP000005307">
    <property type="component" value="Chromosome"/>
</dbReference>
<keyword evidence="3" id="KW-1185">Reference proteome</keyword>
<keyword evidence="1" id="KW-1133">Transmembrane helix</keyword>
<feature type="transmembrane region" description="Helical" evidence="1">
    <location>
        <begin position="12"/>
        <end position="32"/>
    </location>
</feature>
<feature type="transmembrane region" description="Helical" evidence="1">
    <location>
        <begin position="44"/>
        <end position="60"/>
    </location>
</feature>
<evidence type="ECO:0000313" key="3">
    <source>
        <dbReference type="Proteomes" id="UP000005307"/>
    </source>
</evidence>
<name>M9R9J7_9RHOB</name>
<reference evidence="2 3" key="1">
    <citation type="journal article" date="2013" name="PLoS ONE">
        <title>Poles Apart: Arctic and Antarctic Octadecabacter strains Share High Genome Plasticity and a New Type of Xanthorhodopsin.</title>
        <authorList>
            <person name="Vollmers J."/>
            <person name="Voget S."/>
            <person name="Dietrich S."/>
            <person name="Gollnow K."/>
            <person name="Smits M."/>
            <person name="Meyer K."/>
            <person name="Brinkhoff T."/>
            <person name="Simon M."/>
            <person name="Daniel R."/>
        </authorList>
    </citation>
    <scope>NUCLEOTIDE SEQUENCE [LARGE SCALE GENOMIC DNA]</scope>
    <source>
        <strain evidence="2 3">307</strain>
    </source>
</reference>
<sequence length="64" mass="6947">MIPEIVLLRHLSLKMIYFSIALLKSLLVLDYASYVTGMVNIDQGAGALMALGSFALLILADTHP</sequence>
<gene>
    <name evidence="2" type="ORF">OAN307_c28810</name>
</gene>
<dbReference type="STRING" id="391626.OAN307_c28810"/>
<organism evidence="2 3">
    <name type="scientific">Octadecabacter antarcticus 307</name>
    <dbReference type="NCBI Taxonomy" id="391626"/>
    <lineage>
        <taxon>Bacteria</taxon>
        <taxon>Pseudomonadati</taxon>
        <taxon>Pseudomonadota</taxon>
        <taxon>Alphaproteobacteria</taxon>
        <taxon>Rhodobacterales</taxon>
        <taxon>Roseobacteraceae</taxon>
        <taxon>Octadecabacter</taxon>
    </lineage>
</organism>
<dbReference type="KEGG" id="oat:OAN307_c28810"/>